<feature type="short sequence motif" description="HXTX 2" evidence="2">
    <location>
        <begin position="133"/>
        <end position="136"/>
    </location>
</feature>
<dbReference type="PANTHER" id="PTHR35561:SF1">
    <property type="entry name" value="RNA 2',3'-CYCLIC PHOSPHODIESTERASE"/>
    <property type="match status" value="1"/>
</dbReference>
<reference evidence="3" key="1">
    <citation type="submission" date="2024-07" db="EMBL/GenBank/DDBJ databases">
        <title>Identification and characteristics of an arsenic-resistant bacterial isolate, which belongs to a novel species.</title>
        <authorList>
            <person name="Juszczyk A."/>
            <person name="Kowalczyk A."/>
            <person name="Was K."/>
            <person name="Kosowicz W."/>
            <person name="Budzyn A."/>
            <person name="Latowski D."/>
        </authorList>
    </citation>
    <scope>NUCLEOTIDE SEQUENCE</scope>
    <source>
        <strain evidence="3">As8PL</strain>
    </source>
</reference>
<evidence type="ECO:0000313" key="3">
    <source>
        <dbReference type="EMBL" id="XDI35998.1"/>
    </source>
</evidence>
<dbReference type="GO" id="GO:0008664">
    <property type="term" value="F:RNA 2',3'-cyclic 3'-phosphodiesterase activity"/>
    <property type="evidence" value="ECO:0007669"/>
    <property type="project" value="UniProtKB-EC"/>
</dbReference>
<dbReference type="EC" id="3.1.4.58" evidence="2"/>
<accession>A0AB39BQH7</accession>
<evidence type="ECO:0000256" key="2">
    <source>
        <dbReference type="HAMAP-Rule" id="MF_01940"/>
    </source>
</evidence>
<protein>
    <recommendedName>
        <fullName evidence="2">RNA 2',3'-cyclic phosphodiesterase</fullName>
        <shortName evidence="2">RNA 2',3'-CPDase</shortName>
        <ecNumber evidence="2">3.1.4.58</ecNumber>
    </recommendedName>
</protein>
<feature type="active site" description="Proton donor" evidence="2">
    <location>
        <position position="43"/>
    </location>
</feature>
<gene>
    <name evidence="3" type="primary">thpR</name>
    <name evidence="3" type="ORF">AB3N04_14985</name>
</gene>
<comment type="function">
    <text evidence="2">Hydrolyzes RNA 2',3'-cyclic phosphodiester to an RNA 2'-phosphomonoester.</text>
</comment>
<dbReference type="Pfam" id="PF13563">
    <property type="entry name" value="2_5_RNA_ligase2"/>
    <property type="match status" value="1"/>
</dbReference>
<dbReference type="Gene3D" id="3.90.1140.10">
    <property type="entry name" value="Cyclic phosphodiesterase"/>
    <property type="match status" value="1"/>
</dbReference>
<organism evidence="3">
    <name type="scientific">Alkalihalophilus sp. As8PL</name>
    <dbReference type="NCBI Taxonomy" id="3237103"/>
    <lineage>
        <taxon>Bacteria</taxon>
        <taxon>Bacillati</taxon>
        <taxon>Bacillota</taxon>
        <taxon>Bacilli</taxon>
        <taxon>Bacillales</taxon>
        <taxon>Bacillaceae</taxon>
        <taxon>Alkalihalophilus</taxon>
    </lineage>
</organism>
<dbReference type="SUPFAM" id="SSF55144">
    <property type="entry name" value="LigT-like"/>
    <property type="match status" value="1"/>
</dbReference>
<comment type="catalytic activity">
    <reaction evidence="2">
        <text>a 3'-end 2',3'-cyclophospho-ribonucleotide-RNA + H2O = a 3'-end 2'-phospho-ribonucleotide-RNA + H(+)</text>
        <dbReference type="Rhea" id="RHEA:11828"/>
        <dbReference type="Rhea" id="RHEA-COMP:10464"/>
        <dbReference type="Rhea" id="RHEA-COMP:17353"/>
        <dbReference type="ChEBI" id="CHEBI:15377"/>
        <dbReference type="ChEBI" id="CHEBI:15378"/>
        <dbReference type="ChEBI" id="CHEBI:83064"/>
        <dbReference type="ChEBI" id="CHEBI:173113"/>
        <dbReference type="EC" id="3.1.4.58"/>
    </reaction>
</comment>
<comment type="similarity">
    <text evidence="2">Belongs to the 2H phosphoesterase superfamily. ThpR family.</text>
</comment>
<dbReference type="InterPro" id="IPR009097">
    <property type="entry name" value="Cyclic_Pdiesterase"/>
</dbReference>
<dbReference type="NCBIfam" id="TIGR02258">
    <property type="entry name" value="2_5_ligase"/>
    <property type="match status" value="1"/>
</dbReference>
<sequence>MTEPHYFLAVPVSNMIQTIYQRNQSELMEAYSFKQWVHTEDLHITVAFLGGLSKEKVNQVREKTRLAMQKLNKVAPFSLNLSELKTFGSEQSPRILWVEIEGDLGALHEIQQTISNVCTGLELKTDKRPYRPHMTIAKKWMGDSRFSIYLNPFKNAKTKWRVDEVCLMEINPRVNPKYKIIERFQIGDE</sequence>
<dbReference type="PANTHER" id="PTHR35561">
    <property type="entry name" value="RNA 2',3'-CYCLIC PHOSPHODIESTERASE"/>
    <property type="match status" value="1"/>
</dbReference>
<proteinExistence type="inferred from homology"/>
<dbReference type="EMBL" id="CP162551">
    <property type="protein sequence ID" value="XDI35998.1"/>
    <property type="molecule type" value="Genomic_DNA"/>
</dbReference>
<evidence type="ECO:0000256" key="1">
    <source>
        <dbReference type="ARBA" id="ARBA00022801"/>
    </source>
</evidence>
<dbReference type="GO" id="GO:0004113">
    <property type="term" value="F:2',3'-cyclic-nucleotide 3'-phosphodiesterase activity"/>
    <property type="evidence" value="ECO:0007669"/>
    <property type="project" value="InterPro"/>
</dbReference>
<feature type="active site" description="Proton acceptor" evidence="2">
    <location>
        <position position="133"/>
    </location>
</feature>
<dbReference type="InterPro" id="IPR004175">
    <property type="entry name" value="RNA_CPDase"/>
</dbReference>
<dbReference type="AlphaFoldDB" id="A0AB39BQH7"/>
<name>A0AB39BQH7_9BACI</name>
<dbReference type="RefSeq" id="WP_368503508.1">
    <property type="nucleotide sequence ID" value="NZ_CP162551.1"/>
</dbReference>
<dbReference type="HAMAP" id="MF_01940">
    <property type="entry name" value="RNA_CPDase"/>
    <property type="match status" value="1"/>
</dbReference>
<feature type="short sequence motif" description="HXTX 1" evidence="2">
    <location>
        <begin position="43"/>
        <end position="46"/>
    </location>
</feature>
<keyword evidence="1 2" id="KW-0378">Hydrolase</keyword>